<feature type="non-terminal residue" evidence="3">
    <location>
        <position position="1"/>
    </location>
</feature>
<organism evidence="3">
    <name type="scientific">marine sediment metagenome</name>
    <dbReference type="NCBI Taxonomy" id="412755"/>
    <lineage>
        <taxon>unclassified sequences</taxon>
        <taxon>metagenomes</taxon>
        <taxon>ecological metagenomes</taxon>
    </lineage>
</organism>
<feature type="region of interest" description="Disordered" evidence="1">
    <location>
        <begin position="345"/>
        <end position="369"/>
    </location>
</feature>
<dbReference type="GO" id="GO:0015969">
    <property type="term" value="P:guanosine tetraphosphate metabolic process"/>
    <property type="evidence" value="ECO:0007669"/>
    <property type="project" value="InterPro"/>
</dbReference>
<protein>
    <recommendedName>
        <fullName evidence="2">RelA/SpoT domain-containing protein</fullName>
    </recommendedName>
</protein>
<proteinExistence type="predicted"/>
<feature type="non-terminal residue" evidence="3">
    <location>
        <position position="369"/>
    </location>
</feature>
<dbReference type="InterPro" id="IPR043519">
    <property type="entry name" value="NT_sf"/>
</dbReference>
<evidence type="ECO:0000313" key="3">
    <source>
        <dbReference type="EMBL" id="KKK65227.1"/>
    </source>
</evidence>
<name>A0A0F8X7V0_9ZZZZ</name>
<evidence type="ECO:0000259" key="2">
    <source>
        <dbReference type="Pfam" id="PF04607"/>
    </source>
</evidence>
<dbReference type="Gene3D" id="3.30.460.10">
    <property type="entry name" value="Beta Polymerase, domain 2"/>
    <property type="match status" value="1"/>
</dbReference>
<feature type="compositionally biased region" description="Pro residues" evidence="1">
    <location>
        <begin position="350"/>
        <end position="369"/>
    </location>
</feature>
<accession>A0A0F8X7V0</accession>
<dbReference type="EMBL" id="LAZR01060657">
    <property type="protein sequence ID" value="KKK65227.1"/>
    <property type="molecule type" value="Genomic_DNA"/>
</dbReference>
<evidence type="ECO:0000256" key="1">
    <source>
        <dbReference type="SAM" id="MobiDB-lite"/>
    </source>
</evidence>
<dbReference type="InterPro" id="IPR007685">
    <property type="entry name" value="RelA_SpoT"/>
</dbReference>
<gene>
    <name evidence="3" type="ORF">LCGC14_2976270</name>
</gene>
<dbReference type="SUPFAM" id="SSF81301">
    <property type="entry name" value="Nucleotidyltransferase"/>
    <property type="match status" value="1"/>
</dbReference>
<feature type="domain" description="RelA/SpoT" evidence="2">
    <location>
        <begin position="8"/>
        <end position="93"/>
    </location>
</feature>
<sequence>PGVRFIRSRVKGVERLREKLAGNREPDVISDYLGARVAFESEDSVPSIMQSLERQGFEVIEVDNFLNNPRVGYRAVHVQIRRPGALSVEIQMAPQEIAAVQIQAHAELEIFRNPTVSTAQREAAVAKSEAIFGEAFARFQERQGRPAVPVGEPARFVPPVREPPPPPHRGSQGLATADQQNVLRIDVADFDPNISKPQGTYFSILDDVQKSPNLDVGNTVFRGRVQTEKILEVSAGPPIQHARFRGVTARSEGEISAGVSALRKLVSPQEFERLRAASKPQLIEELSQRFPGPDYNRFFDSYELLEAYGAQVAREKGFDALRLIEPQAPEFSEFVALNPRAVRITQKAPLEPPGPSIPPPTGPPPPTRG</sequence>
<comment type="caution">
    <text evidence="3">The sequence shown here is derived from an EMBL/GenBank/DDBJ whole genome shotgun (WGS) entry which is preliminary data.</text>
</comment>
<reference evidence="3" key="1">
    <citation type="journal article" date="2015" name="Nature">
        <title>Complex archaea that bridge the gap between prokaryotes and eukaryotes.</title>
        <authorList>
            <person name="Spang A."/>
            <person name="Saw J.H."/>
            <person name="Jorgensen S.L."/>
            <person name="Zaremba-Niedzwiedzka K."/>
            <person name="Martijn J."/>
            <person name="Lind A.E."/>
            <person name="van Eijk R."/>
            <person name="Schleper C."/>
            <person name="Guy L."/>
            <person name="Ettema T.J."/>
        </authorList>
    </citation>
    <scope>NUCLEOTIDE SEQUENCE</scope>
</reference>
<dbReference type="AlphaFoldDB" id="A0A0F8X7V0"/>
<dbReference type="Pfam" id="PF04607">
    <property type="entry name" value="RelA_SpoT"/>
    <property type="match status" value="1"/>
</dbReference>